<dbReference type="AlphaFoldDB" id="A0AB32WTF5"/>
<dbReference type="PANTHER" id="PTHR15710:SF217">
    <property type="entry name" value="E3 UBIQUITIN-PROTEIN LIGASE RDUF2"/>
    <property type="match status" value="1"/>
</dbReference>
<dbReference type="Gene3D" id="3.30.40.10">
    <property type="entry name" value="Zinc/RING finger domain, C3HC4 (zinc finger)"/>
    <property type="match status" value="1"/>
</dbReference>
<reference evidence="12" key="2">
    <citation type="submission" date="2025-08" db="UniProtKB">
        <authorList>
            <consortium name="RefSeq"/>
        </authorList>
    </citation>
    <scope>IDENTIFICATION</scope>
</reference>
<dbReference type="Proteomes" id="UP000694886">
    <property type="component" value="Chromosome 9"/>
</dbReference>
<comment type="catalytic activity">
    <reaction evidence="1">
        <text>S-ubiquitinyl-[E2 ubiquitin-conjugating enzyme]-L-cysteine + [acceptor protein]-L-lysine = [E2 ubiquitin-conjugating enzyme]-L-cysteine + N(6)-ubiquitinyl-[acceptor protein]-L-lysine.</text>
        <dbReference type="EC" id="2.3.2.27"/>
    </reaction>
</comment>
<name>A0AB32WTF5_THECC</name>
<evidence type="ECO:0000256" key="3">
    <source>
        <dbReference type="ARBA" id="ARBA00022679"/>
    </source>
</evidence>
<keyword evidence="6" id="KW-0833">Ubl conjugation pathway</keyword>
<evidence type="ECO:0000256" key="5">
    <source>
        <dbReference type="ARBA" id="ARBA00022771"/>
    </source>
</evidence>
<dbReference type="EC" id="2.3.2.27" evidence="2"/>
<evidence type="ECO:0000256" key="4">
    <source>
        <dbReference type="ARBA" id="ARBA00022723"/>
    </source>
</evidence>
<dbReference type="SUPFAM" id="SSF57850">
    <property type="entry name" value="RING/U-box"/>
    <property type="match status" value="1"/>
</dbReference>
<proteinExistence type="predicted"/>
<feature type="compositionally biased region" description="Low complexity" evidence="9">
    <location>
        <begin position="365"/>
        <end position="393"/>
    </location>
</feature>
<evidence type="ECO:0000259" key="10">
    <source>
        <dbReference type="PROSITE" id="PS50089"/>
    </source>
</evidence>
<evidence type="ECO:0000256" key="7">
    <source>
        <dbReference type="ARBA" id="ARBA00022833"/>
    </source>
</evidence>
<dbReference type="Pfam" id="PF14369">
    <property type="entry name" value="Zn_ribbon_19"/>
    <property type="match status" value="1"/>
</dbReference>
<evidence type="ECO:0000313" key="11">
    <source>
        <dbReference type="Proteomes" id="UP000694886"/>
    </source>
</evidence>
<keyword evidence="5 8" id="KW-0863">Zinc-finger</keyword>
<sequence length="393" mass="43761">MIVVKLSSDLKIFFFPSLPFFWIWNSRRASMSSTSSYWCYSCTRLVRVLAVDNGTNGNVACPYCDGGFIEEIESSDNHNRRFPAMYMITSNDNSRQNSNRTRNLVFRRNRRSSVDRSNINPIIVLRGAADATDDENNNTHGSNNSGFEFFYDDGSGSGLRPIPTSMSESLMGLGFDRLLEQLSQIEITGLGQPENPPASKSAIESMPTIQISSTHVCSETHCAVCKEPFELGTEAREMPCKHIYHEDCIIPWLSLRNSCPVCRHEMPSDRIESNDDASETVGLSIWRLPGGVFAVGRFRGEREVPVVYTEMDGAFGESGSGHGAPRRVSWVGVRRRESGLRRVVRNVTSFLRGLRSQSRRGSEESGGLTRSGSTSMLSSFTRSRSRSSSSVLE</sequence>
<dbReference type="FunFam" id="3.30.40.10:FF:000022">
    <property type="entry name" value="E3 ubiquitin-protein ligase RING1-like"/>
    <property type="match status" value="1"/>
</dbReference>
<evidence type="ECO:0000313" key="12">
    <source>
        <dbReference type="RefSeq" id="XP_017982429.1"/>
    </source>
</evidence>
<dbReference type="InterPro" id="IPR010543">
    <property type="entry name" value="DUF1117"/>
</dbReference>
<evidence type="ECO:0000256" key="1">
    <source>
        <dbReference type="ARBA" id="ARBA00000900"/>
    </source>
</evidence>
<evidence type="ECO:0000256" key="8">
    <source>
        <dbReference type="PROSITE-ProRule" id="PRU00175"/>
    </source>
</evidence>
<keyword evidence="3" id="KW-0808">Transferase</keyword>
<reference evidence="11" key="1">
    <citation type="journal article" date="1997" name="Nucleic Acids Res.">
        <title>tRNAscan-SE: a program for improved detection of transfer RNA genes in genomic sequence.</title>
        <authorList>
            <person name="Lowe T.M."/>
            <person name="Eddy S.R."/>
        </authorList>
    </citation>
    <scope>NUCLEOTIDE SEQUENCE [LARGE SCALE GENOMIC DNA]</scope>
    <source>
        <strain evidence="11">r\B97-61/B2</strain>
    </source>
</reference>
<dbReference type="GO" id="GO:0008270">
    <property type="term" value="F:zinc ion binding"/>
    <property type="evidence" value="ECO:0007669"/>
    <property type="project" value="UniProtKB-KW"/>
</dbReference>
<dbReference type="CDD" id="cd16667">
    <property type="entry name" value="RING-H2_RNF126-like"/>
    <property type="match status" value="1"/>
</dbReference>
<dbReference type="InterPro" id="IPR013083">
    <property type="entry name" value="Znf_RING/FYVE/PHD"/>
</dbReference>
<keyword evidence="7" id="KW-0862">Zinc</keyword>
<feature type="domain" description="RING-type" evidence="10">
    <location>
        <begin position="222"/>
        <end position="263"/>
    </location>
</feature>
<gene>
    <name evidence="12" type="primary">LOC18590651</name>
</gene>
<dbReference type="GeneID" id="18590651"/>
<accession>A0AB32WTF5</accession>
<evidence type="ECO:0000256" key="6">
    <source>
        <dbReference type="ARBA" id="ARBA00022786"/>
    </source>
</evidence>
<dbReference type="PANTHER" id="PTHR15710">
    <property type="entry name" value="E3 UBIQUITIN-PROTEIN LIGASE PRAJA"/>
    <property type="match status" value="1"/>
</dbReference>
<organism evidence="11 12">
    <name type="scientific">Theobroma cacao</name>
    <name type="common">Cacao</name>
    <name type="synonym">Cocoa</name>
    <dbReference type="NCBI Taxonomy" id="3641"/>
    <lineage>
        <taxon>Eukaryota</taxon>
        <taxon>Viridiplantae</taxon>
        <taxon>Streptophyta</taxon>
        <taxon>Embryophyta</taxon>
        <taxon>Tracheophyta</taxon>
        <taxon>Spermatophyta</taxon>
        <taxon>Magnoliopsida</taxon>
        <taxon>eudicotyledons</taxon>
        <taxon>Gunneridae</taxon>
        <taxon>Pentapetalae</taxon>
        <taxon>rosids</taxon>
        <taxon>malvids</taxon>
        <taxon>Malvales</taxon>
        <taxon>Malvaceae</taxon>
        <taxon>Byttnerioideae</taxon>
        <taxon>Theobroma</taxon>
    </lineage>
</organism>
<dbReference type="Pfam" id="PF06547">
    <property type="entry name" value="DUF1117"/>
    <property type="match status" value="1"/>
</dbReference>
<dbReference type="SMART" id="SM00184">
    <property type="entry name" value="RING"/>
    <property type="match status" value="1"/>
</dbReference>
<dbReference type="GO" id="GO:0061630">
    <property type="term" value="F:ubiquitin protein ligase activity"/>
    <property type="evidence" value="ECO:0007669"/>
    <property type="project" value="UniProtKB-EC"/>
</dbReference>
<evidence type="ECO:0000256" key="2">
    <source>
        <dbReference type="ARBA" id="ARBA00012483"/>
    </source>
</evidence>
<dbReference type="Gramene" id="Tc09v2_t026670.1">
    <property type="protein sequence ID" value="Tc09v2_p026670.1"/>
    <property type="gene ID" value="Tc09v2_g026670"/>
</dbReference>
<dbReference type="KEGG" id="tcc:18590651"/>
<evidence type="ECO:0000256" key="9">
    <source>
        <dbReference type="SAM" id="MobiDB-lite"/>
    </source>
</evidence>
<dbReference type="PROSITE" id="PS50089">
    <property type="entry name" value="ZF_RING_2"/>
    <property type="match status" value="1"/>
</dbReference>
<dbReference type="InterPro" id="IPR001841">
    <property type="entry name" value="Znf_RING"/>
</dbReference>
<feature type="region of interest" description="Disordered" evidence="9">
    <location>
        <begin position="355"/>
        <end position="393"/>
    </location>
</feature>
<keyword evidence="4" id="KW-0479">Metal-binding</keyword>
<dbReference type="RefSeq" id="XP_017982429.1">
    <property type="nucleotide sequence ID" value="XM_018126940.1"/>
</dbReference>
<protein>
    <recommendedName>
        <fullName evidence="2">RING-type E3 ubiquitin transferase</fullName>
        <ecNumber evidence="2">2.3.2.27</ecNumber>
    </recommendedName>
</protein>
<dbReference type="InterPro" id="IPR039525">
    <property type="entry name" value="RNF126-like_zinc-ribbon"/>
</dbReference>
<dbReference type="Pfam" id="PF13639">
    <property type="entry name" value="zf-RING_2"/>
    <property type="match status" value="1"/>
</dbReference>